<name>A0A2V2N533_9EURY</name>
<dbReference type="InterPro" id="IPR002500">
    <property type="entry name" value="PAPS_reduct_dom"/>
</dbReference>
<sequence length="527" mass="60325">MQQEPAVKNTLYWCKTCNVPLIGRTCGCGASGEAIPLNKPYDLRPALHADQELITRLLRERFGQIPVPNVILLNKTGGLDRYEMLIANGGRFGWIAFNPATRIHELTLLPEALPFIVPFAEKGIIEIPPGSGDDEDGKSRRIGGKKVSVNTTEADGSVIVRYGNRYGTGILTDGSVRIKELVKVDPCEVTDSDWGEVIRRNYDRLKDLERSAVRSIKAEMKNFKHVNVSFSGGKDSTVALALARKAGVEEAYFVDTHLEFPETYAFIDQQQVQIKLDGGDFWTGVEKIGPPGKDNRWCCKVVKMAPVRRWMDTLGPVLTIQGNRWYESFNRAELDLLSNNPHNPNQTNCSPIRSWRAFEVFLYLKWRNIPYNPLYDMGIERIGCWLCPAMLEAEYEILRETHPELSDRWDAFLDKWALDHGLPIEYNRCGMWRWKSPPPKMRELAKEMGIPLPRVSEIEHLPERRERRDGTGFERRDRRTSTGQLGKMKPSTEERTPLKTWSSRKQASNNTDDRASDRYRTRKEKKT</sequence>
<reference evidence="3 4" key="1">
    <citation type="submission" date="2018-05" db="EMBL/GenBank/DDBJ databases">
        <title>Draft genome of Methanospirillum lacunae Ki8-1.</title>
        <authorList>
            <person name="Dueholm M.S."/>
            <person name="Nielsen P.H."/>
            <person name="Bakmann L.F."/>
            <person name="Otzen D.E."/>
        </authorList>
    </citation>
    <scope>NUCLEOTIDE SEQUENCE [LARGE SCALE GENOMIC DNA]</scope>
    <source>
        <strain evidence="3 4">Ki8-1</strain>
    </source>
</reference>
<feature type="compositionally biased region" description="Basic and acidic residues" evidence="1">
    <location>
        <begin position="456"/>
        <end position="480"/>
    </location>
</feature>
<dbReference type="Proteomes" id="UP000245657">
    <property type="component" value="Unassembled WGS sequence"/>
</dbReference>
<feature type="domain" description="Phosphoadenosine phosphosulphate reductase" evidence="2">
    <location>
        <begin position="226"/>
        <end position="389"/>
    </location>
</feature>
<evidence type="ECO:0000256" key="1">
    <source>
        <dbReference type="SAM" id="MobiDB-lite"/>
    </source>
</evidence>
<evidence type="ECO:0000259" key="2">
    <source>
        <dbReference type="Pfam" id="PF01507"/>
    </source>
</evidence>
<dbReference type="PANTHER" id="PTHR43196:SF2">
    <property type="entry name" value="PHOSPHOADENOSINE PHOSPHOSULFATE REDUCTASE"/>
    <property type="match status" value="1"/>
</dbReference>
<dbReference type="OrthoDB" id="5817at2157"/>
<gene>
    <name evidence="3" type="ORF">DK846_12300</name>
</gene>
<evidence type="ECO:0000313" key="4">
    <source>
        <dbReference type="Proteomes" id="UP000245657"/>
    </source>
</evidence>
<proteinExistence type="predicted"/>
<dbReference type="PANTHER" id="PTHR43196">
    <property type="entry name" value="SULFATE ADENYLYLTRANSFERASE SUBUNIT 2"/>
    <property type="match status" value="1"/>
</dbReference>
<comment type="caution">
    <text evidence="3">The sequence shown here is derived from an EMBL/GenBank/DDBJ whole genome shotgun (WGS) entry which is preliminary data.</text>
</comment>
<dbReference type="InterPro" id="IPR050128">
    <property type="entry name" value="Sulfate_adenylyltrnsfr_sub2"/>
</dbReference>
<dbReference type="EMBL" id="QGMY01000008">
    <property type="protein sequence ID" value="PWR71628.1"/>
    <property type="molecule type" value="Genomic_DNA"/>
</dbReference>
<protein>
    <submittedName>
        <fullName evidence="3">Phosphoadenosine phosphosulfate reductase</fullName>
    </submittedName>
</protein>
<evidence type="ECO:0000313" key="3">
    <source>
        <dbReference type="EMBL" id="PWR71628.1"/>
    </source>
</evidence>
<organism evidence="3 4">
    <name type="scientific">Methanospirillum lacunae</name>
    <dbReference type="NCBI Taxonomy" id="668570"/>
    <lineage>
        <taxon>Archaea</taxon>
        <taxon>Methanobacteriati</taxon>
        <taxon>Methanobacteriota</taxon>
        <taxon>Stenosarchaea group</taxon>
        <taxon>Methanomicrobia</taxon>
        <taxon>Methanomicrobiales</taxon>
        <taxon>Methanospirillaceae</taxon>
        <taxon>Methanospirillum</taxon>
    </lineage>
</organism>
<dbReference type="InterPro" id="IPR014729">
    <property type="entry name" value="Rossmann-like_a/b/a_fold"/>
</dbReference>
<dbReference type="GeneID" id="97550211"/>
<dbReference type="SUPFAM" id="SSF52402">
    <property type="entry name" value="Adenine nucleotide alpha hydrolases-like"/>
    <property type="match status" value="1"/>
</dbReference>
<dbReference type="AlphaFoldDB" id="A0A2V2N533"/>
<dbReference type="Gene3D" id="3.40.50.620">
    <property type="entry name" value="HUPs"/>
    <property type="match status" value="1"/>
</dbReference>
<feature type="compositionally biased region" description="Polar residues" evidence="1">
    <location>
        <begin position="499"/>
        <end position="510"/>
    </location>
</feature>
<keyword evidence="4" id="KW-1185">Reference proteome</keyword>
<dbReference type="Pfam" id="PF01507">
    <property type="entry name" value="PAPS_reduct"/>
    <property type="match status" value="1"/>
</dbReference>
<accession>A0A2V2N533</accession>
<dbReference type="RefSeq" id="WP_109969247.1">
    <property type="nucleotide sequence ID" value="NZ_CP176093.1"/>
</dbReference>
<dbReference type="GO" id="GO:0003824">
    <property type="term" value="F:catalytic activity"/>
    <property type="evidence" value="ECO:0007669"/>
    <property type="project" value="InterPro"/>
</dbReference>
<feature type="region of interest" description="Disordered" evidence="1">
    <location>
        <begin position="455"/>
        <end position="527"/>
    </location>
</feature>